<comment type="caution">
    <text evidence="4">The sequence shown here is derived from an EMBL/GenBank/DDBJ whole genome shotgun (WGS) entry which is preliminary data.</text>
</comment>
<evidence type="ECO:0000259" key="3">
    <source>
        <dbReference type="PROSITE" id="PS50175"/>
    </source>
</evidence>
<feature type="compositionally biased region" description="Basic and acidic residues" evidence="2">
    <location>
        <begin position="204"/>
        <end position="224"/>
    </location>
</feature>
<dbReference type="Gene3D" id="2.40.70.10">
    <property type="entry name" value="Acid Proteases"/>
    <property type="match status" value="1"/>
</dbReference>
<sequence length="636" mass="69439">MPRPGRRRGCSSSRSFSEAYRRWTDVRQGKDESIDSYLFREKQSYKFLRAVANACRCSIPSSHERAVSILRTTLPDYRKFFNAHVRRDRVDVNSLDYEAVVVWLRENERYSRRRLEWEESDVRQGSKESPNKAKVPGKPPPKEPKEPKEAKETPKDSPKDETKSGMVQGKKAASPGKPPDTRPSGSKPGGALVCDSCHKKGHKKSECGKLHPEKAPAWAREKKSPAGVALTSESPSSSVPHANDADQKATPGEKEASLLAFHSYEPSKPMVVLPGAVSGGKSVMLLLDSGSQHSLVSRPLVENLGLAGDLKPLGSPLSLQGIAGQIVVRETVTIPLEVYGKGCTLTCLVCPELPSPRGNPCVILGLQSMRSMGMVCNFAELSVTIPALGVGGKLMELPLPSEIVEAASTTIPDSRLTVGQDRAKAQAIIKKRLHEFHFPQAQTVIREDVCVPKVTTYPLRNSFESQAAALLVEDMVERGVLQPVNPHEYGDYHRTFWNPMFLVPKKGNTGVTRTLSREEARKLFREVVDVRAANRATPSPEGAWGSHMPPVETVLGNIPWSGDGKVVDAASTISEGSGSSMSLPPTPRAEIVTDNSAKLHTIPIDLMLCNPRMTHGFPLGEGSSGHTKHVRVHPFP</sequence>
<accession>A0A7J6NI73</accession>
<organism evidence="4 5">
    <name type="scientific">Perkinsus olseni</name>
    <name type="common">Perkinsus atlanticus</name>
    <dbReference type="NCBI Taxonomy" id="32597"/>
    <lineage>
        <taxon>Eukaryota</taxon>
        <taxon>Sar</taxon>
        <taxon>Alveolata</taxon>
        <taxon>Perkinsozoa</taxon>
        <taxon>Perkinsea</taxon>
        <taxon>Perkinsida</taxon>
        <taxon>Perkinsidae</taxon>
        <taxon>Perkinsus</taxon>
    </lineage>
</organism>
<evidence type="ECO:0000256" key="2">
    <source>
        <dbReference type="SAM" id="MobiDB-lite"/>
    </source>
</evidence>
<dbReference type="SUPFAM" id="SSF50630">
    <property type="entry name" value="Acid proteases"/>
    <property type="match status" value="1"/>
</dbReference>
<feature type="domain" description="Peptidase A2" evidence="3">
    <location>
        <begin position="283"/>
        <end position="368"/>
    </location>
</feature>
<dbReference type="InterPro" id="IPR001969">
    <property type="entry name" value="Aspartic_peptidase_AS"/>
</dbReference>
<dbReference type="GO" id="GO:0004190">
    <property type="term" value="F:aspartic-type endopeptidase activity"/>
    <property type="evidence" value="ECO:0007669"/>
    <property type="project" value="InterPro"/>
</dbReference>
<name>A0A7J6NI73_PEROL</name>
<dbReference type="GO" id="GO:0006508">
    <property type="term" value="P:proteolysis"/>
    <property type="evidence" value="ECO:0007669"/>
    <property type="project" value="InterPro"/>
</dbReference>
<dbReference type="InterPro" id="IPR001995">
    <property type="entry name" value="Peptidase_A2_cat"/>
</dbReference>
<dbReference type="InterPro" id="IPR032567">
    <property type="entry name" value="RTL1-rel"/>
</dbReference>
<dbReference type="PROSITE" id="PS50175">
    <property type="entry name" value="ASP_PROT_RETROV"/>
    <property type="match status" value="1"/>
</dbReference>
<dbReference type="PROSITE" id="PS00141">
    <property type="entry name" value="ASP_PROTEASE"/>
    <property type="match status" value="1"/>
</dbReference>
<evidence type="ECO:0000256" key="1">
    <source>
        <dbReference type="ARBA" id="ARBA00022801"/>
    </source>
</evidence>
<gene>
    <name evidence="4" type="ORF">FOZ60_008917</name>
</gene>
<evidence type="ECO:0000313" key="4">
    <source>
        <dbReference type="EMBL" id="KAF4683559.1"/>
    </source>
</evidence>
<dbReference type="PANTHER" id="PTHR15503">
    <property type="entry name" value="LDOC1 RELATED"/>
    <property type="match status" value="1"/>
</dbReference>
<dbReference type="OrthoDB" id="1047367at2759"/>
<feature type="compositionally biased region" description="Polar residues" evidence="2">
    <location>
        <begin position="231"/>
        <end position="240"/>
    </location>
</feature>
<protein>
    <recommendedName>
        <fullName evidence="3">Peptidase A2 domain-containing protein</fullName>
    </recommendedName>
</protein>
<dbReference type="PANTHER" id="PTHR15503:SF22">
    <property type="entry name" value="TRANSPOSON TY3-I GAG POLYPROTEIN"/>
    <property type="match status" value="1"/>
</dbReference>
<dbReference type="CDD" id="cd00303">
    <property type="entry name" value="retropepsin_like"/>
    <property type="match status" value="1"/>
</dbReference>
<reference evidence="4 5" key="1">
    <citation type="submission" date="2020-04" db="EMBL/GenBank/DDBJ databases">
        <title>Perkinsus olseni comparative genomics.</title>
        <authorList>
            <person name="Bogema D.R."/>
        </authorList>
    </citation>
    <scope>NUCLEOTIDE SEQUENCE [LARGE SCALE GENOMIC DNA]</scope>
    <source>
        <strain evidence="4">00978-12</strain>
    </source>
</reference>
<dbReference type="Proteomes" id="UP000541610">
    <property type="component" value="Unassembled WGS sequence"/>
</dbReference>
<feature type="compositionally biased region" description="Basic and acidic residues" evidence="2">
    <location>
        <begin position="243"/>
        <end position="252"/>
    </location>
</feature>
<feature type="compositionally biased region" description="Basic and acidic residues" evidence="2">
    <location>
        <begin position="117"/>
        <end position="131"/>
    </location>
</feature>
<keyword evidence="1" id="KW-0378">Hydrolase</keyword>
<dbReference type="EMBL" id="JABANP010000359">
    <property type="protein sequence ID" value="KAF4683559.1"/>
    <property type="molecule type" value="Genomic_DNA"/>
</dbReference>
<dbReference type="AlphaFoldDB" id="A0A7J6NI73"/>
<dbReference type="InterPro" id="IPR021109">
    <property type="entry name" value="Peptidase_aspartic_dom_sf"/>
</dbReference>
<feature type="region of interest" description="Disordered" evidence="2">
    <location>
        <begin position="117"/>
        <end position="252"/>
    </location>
</feature>
<proteinExistence type="predicted"/>
<feature type="compositionally biased region" description="Basic and acidic residues" evidence="2">
    <location>
        <begin position="140"/>
        <end position="163"/>
    </location>
</feature>
<evidence type="ECO:0000313" key="5">
    <source>
        <dbReference type="Proteomes" id="UP000541610"/>
    </source>
</evidence>